<dbReference type="EMBL" id="JAAXPG010000009">
    <property type="protein sequence ID" value="NKY98203.1"/>
    <property type="molecule type" value="Genomic_DNA"/>
</dbReference>
<organism evidence="1 2">
    <name type="scientific">Nocardiopsis alborubida</name>
    <dbReference type="NCBI Taxonomy" id="146802"/>
    <lineage>
        <taxon>Bacteria</taxon>
        <taxon>Bacillati</taxon>
        <taxon>Actinomycetota</taxon>
        <taxon>Actinomycetes</taxon>
        <taxon>Streptosporangiales</taxon>
        <taxon>Nocardiopsidaceae</taxon>
        <taxon>Nocardiopsis</taxon>
    </lineage>
</organism>
<sequence>MYQEGKGTWFSMKITVTRPGKFTTEFDYDNEPGFLFHSGDGDYVRELRQFPRDEEHVPAWLREKVRARPGAKSEGRATG</sequence>
<protein>
    <submittedName>
        <fullName evidence="1">Uncharacterized protein</fullName>
    </submittedName>
</protein>
<dbReference type="Proteomes" id="UP000553209">
    <property type="component" value="Unassembled WGS sequence"/>
</dbReference>
<evidence type="ECO:0000313" key="1">
    <source>
        <dbReference type="EMBL" id="NKY98203.1"/>
    </source>
</evidence>
<proteinExistence type="predicted"/>
<reference evidence="1 2" key="1">
    <citation type="submission" date="2020-04" db="EMBL/GenBank/DDBJ databases">
        <title>MicrobeNet Type strains.</title>
        <authorList>
            <person name="Nicholson A.C."/>
        </authorList>
    </citation>
    <scope>NUCLEOTIDE SEQUENCE [LARGE SCALE GENOMIC DNA]</scope>
    <source>
        <strain evidence="1 2">ATCC 23612</strain>
    </source>
</reference>
<keyword evidence="2" id="KW-1185">Reference proteome</keyword>
<dbReference type="AlphaFoldDB" id="A0A7X6MEC7"/>
<dbReference type="SUPFAM" id="SSF160424">
    <property type="entry name" value="BH3703-like"/>
    <property type="match status" value="1"/>
</dbReference>
<name>A0A7X6MEC7_9ACTN</name>
<accession>A0A7X6MEC7</accession>
<comment type="caution">
    <text evidence="1">The sequence shown here is derived from an EMBL/GenBank/DDBJ whole genome shotgun (WGS) entry which is preliminary data.</text>
</comment>
<dbReference type="InterPro" id="IPR036170">
    <property type="entry name" value="YezG-like_sf"/>
</dbReference>
<gene>
    <name evidence="1" type="ORF">HGB44_11140</name>
</gene>
<evidence type="ECO:0000313" key="2">
    <source>
        <dbReference type="Proteomes" id="UP000553209"/>
    </source>
</evidence>